<protein>
    <recommendedName>
        <fullName evidence="6">DAPG hydrolase PhiG domain-containing protein</fullName>
    </recommendedName>
</protein>
<evidence type="ECO:0000313" key="8">
    <source>
        <dbReference type="Proteomes" id="UP000199236"/>
    </source>
</evidence>
<evidence type="ECO:0000256" key="2">
    <source>
        <dbReference type="ARBA" id="ARBA00022723"/>
    </source>
</evidence>
<gene>
    <name evidence="7" type="ORF">SAMN04488056_10883</name>
</gene>
<keyword evidence="3" id="KW-0378">Hydrolase</keyword>
<feature type="domain" description="DAPG hydrolase PhiG" evidence="6">
    <location>
        <begin position="69"/>
        <end position="288"/>
    </location>
</feature>
<sequence length="296" mass="33244">MLEPTPFPAIDSDLYFAQAAQKTARLPLTDAELAGPLAKYFKEAIPEPDPSQLALIDEPCNPQKAILPDQINDLLDPGYLETETGWCILPNGAGFIANKMLYPDVTTDMIDWWFVWHPLEGLHYRLWYPDCHADTQVSPEDRERLLDESIPLSKRNWGRVHYVTEDAGGGMENIAIQFLSPQDFGFDIERFREPNIAAFAGGFGLSKPVGAAKDAIPAPAIMCHSFRKTELGLEHRTRFWMGYLIRDGKPRLMLPPDRAVPAPAVKGLAQHCLREFTRLGEMLPRIYADLGNSPMI</sequence>
<evidence type="ECO:0000259" key="6">
    <source>
        <dbReference type="Pfam" id="PF18089"/>
    </source>
</evidence>
<reference evidence="7 8" key="1">
    <citation type="submission" date="2016-10" db="EMBL/GenBank/DDBJ databases">
        <authorList>
            <person name="de Groot N.N."/>
        </authorList>
    </citation>
    <scope>NUCLEOTIDE SEQUENCE [LARGE SCALE GENOMIC DNA]</scope>
    <source>
        <strain evidence="7 8">CGMCC 1.9157</strain>
    </source>
</reference>
<dbReference type="AlphaFoldDB" id="A0A1I5I6R5"/>
<evidence type="ECO:0000256" key="1">
    <source>
        <dbReference type="ARBA" id="ARBA00001947"/>
    </source>
</evidence>
<dbReference type="GO" id="GO:0016787">
    <property type="term" value="F:hydrolase activity"/>
    <property type="evidence" value="ECO:0007669"/>
    <property type="project" value="UniProtKB-KW"/>
</dbReference>
<keyword evidence="2" id="KW-0479">Metal-binding</keyword>
<dbReference type="RefSeq" id="WP_090073655.1">
    <property type="nucleotide sequence ID" value="NZ_FOVR01000008.1"/>
</dbReference>
<dbReference type="Pfam" id="PF18089">
    <property type="entry name" value="DAPG_hydrolase"/>
    <property type="match status" value="1"/>
</dbReference>
<organism evidence="7 8">
    <name type="scientific">Cohaesibacter marisflavi</name>
    <dbReference type="NCBI Taxonomy" id="655353"/>
    <lineage>
        <taxon>Bacteria</taxon>
        <taxon>Pseudomonadati</taxon>
        <taxon>Pseudomonadota</taxon>
        <taxon>Alphaproteobacteria</taxon>
        <taxon>Hyphomicrobiales</taxon>
        <taxon>Cohaesibacteraceae</taxon>
    </lineage>
</organism>
<dbReference type="EMBL" id="FOVR01000008">
    <property type="protein sequence ID" value="SFO56263.1"/>
    <property type="molecule type" value="Genomic_DNA"/>
</dbReference>
<evidence type="ECO:0000256" key="3">
    <source>
        <dbReference type="ARBA" id="ARBA00022801"/>
    </source>
</evidence>
<dbReference type="InterPro" id="IPR041526">
    <property type="entry name" value="DAPG_hydrolase"/>
</dbReference>
<dbReference type="Proteomes" id="UP000199236">
    <property type="component" value="Unassembled WGS sequence"/>
</dbReference>
<dbReference type="OrthoDB" id="2052122at2"/>
<accession>A0A1I5I6R5</accession>
<evidence type="ECO:0000313" key="7">
    <source>
        <dbReference type="EMBL" id="SFO56263.1"/>
    </source>
</evidence>
<name>A0A1I5I6R5_9HYPH</name>
<dbReference type="GO" id="GO:0046872">
    <property type="term" value="F:metal ion binding"/>
    <property type="evidence" value="ECO:0007669"/>
    <property type="project" value="UniProtKB-KW"/>
</dbReference>
<comment type="cofactor">
    <cofactor evidence="1">
        <name>Zn(2+)</name>
        <dbReference type="ChEBI" id="CHEBI:29105"/>
    </cofactor>
</comment>
<evidence type="ECO:0000256" key="5">
    <source>
        <dbReference type="ARBA" id="ARBA00023459"/>
    </source>
</evidence>
<keyword evidence="4" id="KW-0862">Zinc</keyword>
<dbReference type="STRING" id="655353.SAMN04488056_10883"/>
<proteinExistence type="inferred from homology"/>
<evidence type="ECO:0000256" key="4">
    <source>
        <dbReference type="ARBA" id="ARBA00022833"/>
    </source>
</evidence>
<keyword evidence="8" id="KW-1185">Reference proteome</keyword>
<comment type="similarity">
    <text evidence="5">Belongs to the DAPG/phloretin hydrolase family.</text>
</comment>